<keyword evidence="1" id="KW-0472">Membrane</keyword>
<organism evidence="2">
    <name type="scientific">Salmonella muenchen</name>
    <dbReference type="NCBI Taxonomy" id="596"/>
    <lineage>
        <taxon>Bacteria</taxon>
        <taxon>Pseudomonadati</taxon>
        <taxon>Pseudomonadota</taxon>
        <taxon>Gammaproteobacteria</taxon>
        <taxon>Enterobacterales</taxon>
        <taxon>Enterobacteriaceae</taxon>
        <taxon>Salmonella</taxon>
    </lineage>
</organism>
<protein>
    <submittedName>
        <fullName evidence="2">Uncharacterized protein</fullName>
    </submittedName>
</protein>
<feature type="transmembrane region" description="Helical" evidence="1">
    <location>
        <begin position="33"/>
        <end position="49"/>
    </location>
</feature>
<dbReference type="EMBL" id="AAHIXF010000031">
    <property type="protein sequence ID" value="EBW6611837.1"/>
    <property type="molecule type" value="Genomic_DNA"/>
</dbReference>
<accession>A0A5W3IVN5</accession>
<name>A0A5W3IVN5_SALMU</name>
<feature type="transmembrane region" description="Helical" evidence="1">
    <location>
        <begin position="7"/>
        <end position="27"/>
    </location>
</feature>
<sequence>MKGGMMIIRKVAMMGGFTVLVFLRPVFNLFCRVGSYICLLGFLFCLFIMRGGESPVLPFFFSGLGLTAFMWLYDSVLGWLLPGSDIYTEK</sequence>
<evidence type="ECO:0000256" key="1">
    <source>
        <dbReference type="SAM" id="Phobius"/>
    </source>
</evidence>
<comment type="caution">
    <text evidence="2">The sequence shown here is derived from an EMBL/GenBank/DDBJ whole genome shotgun (WGS) entry which is preliminary data.</text>
</comment>
<dbReference type="AlphaFoldDB" id="A0A5W3IVN5"/>
<keyword evidence="1" id="KW-1133">Transmembrane helix</keyword>
<evidence type="ECO:0000313" key="2">
    <source>
        <dbReference type="EMBL" id="EBW6611837.1"/>
    </source>
</evidence>
<feature type="transmembrane region" description="Helical" evidence="1">
    <location>
        <begin position="56"/>
        <end position="73"/>
    </location>
</feature>
<proteinExistence type="predicted"/>
<keyword evidence="1" id="KW-0812">Transmembrane</keyword>
<gene>
    <name evidence="2" type="ORF">DP785_23850</name>
</gene>
<reference evidence="2" key="1">
    <citation type="submission" date="2018-06" db="EMBL/GenBank/DDBJ databases">
        <authorList>
            <person name="Ashton P.M."/>
            <person name="Dallman T."/>
            <person name="Nair S."/>
            <person name="De Pinna E."/>
            <person name="Peters T."/>
            <person name="Grant K."/>
        </authorList>
    </citation>
    <scope>NUCLEOTIDE SEQUENCE</scope>
    <source>
        <strain evidence="2">246187</strain>
    </source>
</reference>